<proteinExistence type="predicted"/>
<evidence type="ECO:0000256" key="1">
    <source>
        <dbReference type="ARBA" id="ARBA00004604"/>
    </source>
</evidence>
<evidence type="ECO:0000313" key="6">
    <source>
        <dbReference type="Proteomes" id="UP001270362"/>
    </source>
</evidence>
<protein>
    <submittedName>
        <fullName evidence="5">Small-subunit processome</fullName>
    </submittedName>
</protein>
<name>A0AAE1CFN2_9PEZI</name>
<comment type="subcellular location">
    <subcellularLocation>
        <location evidence="1">Nucleus</location>
        <location evidence="1">Nucleolus</location>
    </subcellularLocation>
</comment>
<evidence type="ECO:0000256" key="2">
    <source>
        <dbReference type="ARBA" id="ARBA00022553"/>
    </source>
</evidence>
<feature type="region of interest" description="Disordered" evidence="4">
    <location>
        <begin position="280"/>
        <end position="299"/>
    </location>
</feature>
<comment type="caution">
    <text evidence="5">The sequence shown here is derived from an EMBL/GenBank/DDBJ whole genome shotgun (WGS) entry which is preliminary data.</text>
</comment>
<keyword evidence="6" id="KW-1185">Reference proteome</keyword>
<evidence type="ECO:0000256" key="3">
    <source>
        <dbReference type="ARBA" id="ARBA00023242"/>
    </source>
</evidence>
<dbReference type="GO" id="GO:0032040">
    <property type="term" value="C:small-subunit processome"/>
    <property type="evidence" value="ECO:0007669"/>
    <property type="project" value="InterPro"/>
</dbReference>
<dbReference type="Proteomes" id="UP001270362">
    <property type="component" value="Unassembled WGS sequence"/>
</dbReference>
<feature type="compositionally biased region" description="Acidic residues" evidence="4">
    <location>
        <begin position="164"/>
        <end position="180"/>
    </location>
</feature>
<dbReference type="PANTHER" id="PTHR14150">
    <property type="entry name" value="U3 SMALL NUCLEOLAR RNA-ASSOCIATED PROTEIN 14"/>
    <property type="match status" value="1"/>
</dbReference>
<feature type="compositionally biased region" description="Basic and acidic residues" evidence="4">
    <location>
        <begin position="581"/>
        <end position="600"/>
    </location>
</feature>
<feature type="compositionally biased region" description="Acidic residues" evidence="4">
    <location>
        <begin position="72"/>
        <end position="87"/>
    </location>
</feature>
<keyword evidence="2" id="KW-0597">Phosphoprotein</keyword>
<evidence type="ECO:0000313" key="5">
    <source>
        <dbReference type="EMBL" id="KAK3692650.1"/>
    </source>
</evidence>
<feature type="compositionally biased region" description="Basic and acidic residues" evidence="4">
    <location>
        <begin position="511"/>
        <end position="525"/>
    </location>
</feature>
<feature type="compositionally biased region" description="Acidic residues" evidence="4">
    <location>
        <begin position="530"/>
        <end position="544"/>
    </location>
</feature>
<sequence>MPGRQAHGRSLLPSAKVKAPKNVKKSRAQKTSKALDAFALAEEIVPQRTSKGVRTRDLEEEPERPEKRGRDDDDEDGDDDQDDEDAGDAPPQKKARKNDDEFDGFSGSDSEGEEWHVGVGSADEDSDIDSEDAFGDSDNEKFDGFAFSGSALKKNKKKKKGGESESEDEEEDDDDDDDLESLGSDAIDLATALDQYSGEESAGEEGSDEAGGSSDESADSDDDSEDEVDPSALLAGFGGDDEDGEQASGTKSKSKLSLKDLGLFGVKDPHIKKSLKLMNKEEKANTPSSSKKLAVPLAKRQQDRLLRSAAYEKTSETLERWIGTVSHNRRADHLVFPLAQNAEDKGLDNGELMPLTEKTAGTELEQTILAIMEESGLGPSVKAEKRENPNAVDPDAGLTPAELKEVQRQRRRERELHSREAVRAKRIKKIKSKAYRRIHRKEAFHDEEKAHAALAAAGELDSEEEREAEDRRRALERVGTKHRESKWAKLGKKAGRAVWDEDFRTGLTEMAQRKEDLRRRIEGRSKNGGGDDESDSDASMESGDEVDKRRLLEQLNRAAADDDDDEPKSALMQMKFMQRGEAQRKKENDDLVEQIRRDLNSDDEGEDADMADTDIGRRQFGMGSKAAAGTKVAKNPFKGFEKSDEPSKSTLSKSAAAKVEAPTPAEEPEPAAPGAAGAWSRAGIEERKSLKSSKKSSSKSSGKVEELDFSNAAMLATARPSKQPKAKTAAPIPATEISSKTTTVTATSTTTTTTVTHESDDEDAIHLPMAIRDQELIKRAFAGEDVVGEFAREKAEMENEDDDKEIDNTLPGWGGWVGEGVSNREKARHQGRFVTKVEGVKKKDRKDFKLKTVIISEKKIRKNDKYLASALPHPFESQQQYERSLRLPVGPEWTTKETFQEATKPRVIIKQGIIAPMSKPMV</sequence>
<feature type="compositionally biased region" description="Acidic residues" evidence="4">
    <location>
        <begin position="216"/>
        <end position="229"/>
    </location>
</feature>
<feature type="compositionally biased region" description="Low complexity" evidence="4">
    <location>
        <begin position="726"/>
        <end position="756"/>
    </location>
</feature>
<organism evidence="5 6">
    <name type="scientific">Podospora appendiculata</name>
    <dbReference type="NCBI Taxonomy" id="314037"/>
    <lineage>
        <taxon>Eukaryota</taxon>
        <taxon>Fungi</taxon>
        <taxon>Dikarya</taxon>
        <taxon>Ascomycota</taxon>
        <taxon>Pezizomycotina</taxon>
        <taxon>Sordariomycetes</taxon>
        <taxon>Sordariomycetidae</taxon>
        <taxon>Sordariales</taxon>
        <taxon>Podosporaceae</taxon>
        <taxon>Podospora</taxon>
    </lineage>
</organism>
<feature type="compositionally biased region" description="Acidic residues" evidence="4">
    <location>
        <begin position="601"/>
        <end position="612"/>
    </location>
</feature>
<feature type="region of interest" description="Disordered" evidence="4">
    <location>
        <begin position="1"/>
        <end position="254"/>
    </location>
</feature>
<accession>A0AAE1CFN2</accession>
<keyword evidence="3" id="KW-0539">Nucleus</keyword>
<dbReference type="InterPro" id="IPR006709">
    <property type="entry name" value="SSU_processome_Utp14"/>
</dbReference>
<feature type="compositionally biased region" description="Basic residues" evidence="4">
    <location>
        <begin position="18"/>
        <end position="30"/>
    </location>
</feature>
<dbReference type="Pfam" id="PF04615">
    <property type="entry name" value="Utp14"/>
    <property type="match status" value="1"/>
</dbReference>
<reference evidence="5" key="1">
    <citation type="journal article" date="2023" name="Mol. Phylogenet. Evol.">
        <title>Genome-scale phylogeny and comparative genomics of the fungal order Sordariales.</title>
        <authorList>
            <person name="Hensen N."/>
            <person name="Bonometti L."/>
            <person name="Westerberg I."/>
            <person name="Brannstrom I.O."/>
            <person name="Guillou S."/>
            <person name="Cros-Aarteil S."/>
            <person name="Calhoun S."/>
            <person name="Haridas S."/>
            <person name="Kuo A."/>
            <person name="Mondo S."/>
            <person name="Pangilinan J."/>
            <person name="Riley R."/>
            <person name="LaButti K."/>
            <person name="Andreopoulos B."/>
            <person name="Lipzen A."/>
            <person name="Chen C."/>
            <person name="Yan M."/>
            <person name="Daum C."/>
            <person name="Ng V."/>
            <person name="Clum A."/>
            <person name="Steindorff A."/>
            <person name="Ohm R.A."/>
            <person name="Martin F."/>
            <person name="Silar P."/>
            <person name="Natvig D.O."/>
            <person name="Lalanne C."/>
            <person name="Gautier V."/>
            <person name="Ament-Velasquez S.L."/>
            <person name="Kruys A."/>
            <person name="Hutchinson M.I."/>
            <person name="Powell A.J."/>
            <person name="Barry K."/>
            <person name="Miller A.N."/>
            <person name="Grigoriev I.V."/>
            <person name="Debuchy R."/>
            <person name="Gladieux P."/>
            <person name="Hiltunen Thoren M."/>
            <person name="Johannesson H."/>
        </authorList>
    </citation>
    <scope>NUCLEOTIDE SEQUENCE</scope>
    <source>
        <strain evidence="5">CBS 314.62</strain>
    </source>
</reference>
<dbReference type="GO" id="GO:0006364">
    <property type="term" value="P:rRNA processing"/>
    <property type="evidence" value="ECO:0007669"/>
    <property type="project" value="InterPro"/>
</dbReference>
<dbReference type="AlphaFoldDB" id="A0AAE1CFN2"/>
<feature type="compositionally biased region" description="Low complexity" evidence="4">
    <location>
        <begin position="648"/>
        <end position="664"/>
    </location>
</feature>
<dbReference type="PANTHER" id="PTHR14150:SF12">
    <property type="entry name" value="U3 SMALL NUCLEOLAR RNA-ASSOCIATED PROTEIN 14 HOMOLOG A"/>
    <property type="match status" value="1"/>
</dbReference>
<gene>
    <name evidence="5" type="ORF">B0T22DRAFT_400096</name>
</gene>
<dbReference type="EMBL" id="JAULSO010000001">
    <property type="protein sequence ID" value="KAK3692650.1"/>
    <property type="molecule type" value="Genomic_DNA"/>
</dbReference>
<reference evidence="5" key="2">
    <citation type="submission" date="2023-06" db="EMBL/GenBank/DDBJ databases">
        <authorList>
            <consortium name="Lawrence Berkeley National Laboratory"/>
            <person name="Haridas S."/>
            <person name="Hensen N."/>
            <person name="Bonometti L."/>
            <person name="Westerberg I."/>
            <person name="Brannstrom I.O."/>
            <person name="Guillou S."/>
            <person name="Cros-Aarteil S."/>
            <person name="Calhoun S."/>
            <person name="Kuo A."/>
            <person name="Mondo S."/>
            <person name="Pangilinan J."/>
            <person name="Riley R."/>
            <person name="Labutti K."/>
            <person name="Andreopoulos B."/>
            <person name="Lipzen A."/>
            <person name="Chen C."/>
            <person name="Yanf M."/>
            <person name="Daum C."/>
            <person name="Ng V."/>
            <person name="Clum A."/>
            <person name="Steindorff A."/>
            <person name="Ohm R."/>
            <person name="Martin F."/>
            <person name="Silar P."/>
            <person name="Natvig D."/>
            <person name="Lalanne C."/>
            <person name="Gautier V."/>
            <person name="Ament-Velasquez S.L."/>
            <person name="Kruys A."/>
            <person name="Hutchinson M.I."/>
            <person name="Powell A.J."/>
            <person name="Barry K."/>
            <person name="Miller A.N."/>
            <person name="Grigoriev I.V."/>
            <person name="Debuchy R."/>
            <person name="Gladieux P."/>
            <person name="Thoren M.H."/>
            <person name="Johannesson H."/>
        </authorList>
    </citation>
    <scope>NUCLEOTIDE SEQUENCE</scope>
    <source>
        <strain evidence="5">CBS 314.62</strain>
    </source>
</reference>
<feature type="compositionally biased region" description="Basic and acidic residues" evidence="4">
    <location>
        <begin position="468"/>
        <end position="487"/>
    </location>
</feature>
<feature type="compositionally biased region" description="Acidic residues" evidence="4">
    <location>
        <begin position="122"/>
        <end position="137"/>
    </location>
</feature>
<evidence type="ECO:0000256" key="4">
    <source>
        <dbReference type="SAM" id="MobiDB-lite"/>
    </source>
</evidence>
<feature type="region of interest" description="Disordered" evidence="4">
    <location>
        <begin position="456"/>
        <end position="760"/>
    </location>
</feature>